<proteinExistence type="predicted"/>
<gene>
    <name evidence="2" type="ORF">PRZ48_011233</name>
</gene>
<evidence type="ECO:0000313" key="3">
    <source>
        <dbReference type="Proteomes" id="UP001305779"/>
    </source>
</evidence>
<feature type="compositionally biased region" description="Low complexity" evidence="1">
    <location>
        <begin position="211"/>
        <end position="230"/>
    </location>
</feature>
<feature type="compositionally biased region" description="Pro residues" evidence="1">
    <location>
        <begin position="234"/>
        <end position="250"/>
    </location>
</feature>
<evidence type="ECO:0000256" key="1">
    <source>
        <dbReference type="SAM" id="MobiDB-lite"/>
    </source>
</evidence>
<feature type="compositionally biased region" description="Low complexity" evidence="1">
    <location>
        <begin position="332"/>
        <end position="341"/>
    </location>
</feature>
<comment type="caution">
    <text evidence="2">The sequence shown here is derived from an EMBL/GenBank/DDBJ whole genome shotgun (WGS) entry which is preliminary data.</text>
</comment>
<name>A0ABR0EAT1_ZASCE</name>
<dbReference type="Proteomes" id="UP001305779">
    <property type="component" value="Unassembled WGS sequence"/>
</dbReference>
<feature type="region of interest" description="Disordered" evidence="1">
    <location>
        <begin position="184"/>
        <end position="341"/>
    </location>
</feature>
<protein>
    <submittedName>
        <fullName evidence="2">Uncharacterized protein</fullName>
    </submittedName>
</protein>
<organism evidence="2 3">
    <name type="scientific">Zasmidium cellare</name>
    <name type="common">Wine cellar mold</name>
    <name type="synonym">Racodium cellare</name>
    <dbReference type="NCBI Taxonomy" id="395010"/>
    <lineage>
        <taxon>Eukaryota</taxon>
        <taxon>Fungi</taxon>
        <taxon>Dikarya</taxon>
        <taxon>Ascomycota</taxon>
        <taxon>Pezizomycotina</taxon>
        <taxon>Dothideomycetes</taxon>
        <taxon>Dothideomycetidae</taxon>
        <taxon>Mycosphaerellales</taxon>
        <taxon>Mycosphaerellaceae</taxon>
        <taxon>Zasmidium</taxon>
    </lineage>
</organism>
<reference evidence="2 3" key="1">
    <citation type="journal article" date="2023" name="G3 (Bethesda)">
        <title>A chromosome-level genome assembly of Zasmidium syzygii isolated from banana leaves.</title>
        <authorList>
            <person name="van Westerhoven A.C."/>
            <person name="Mehrabi R."/>
            <person name="Talebi R."/>
            <person name="Steentjes M.B.F."/>
            <person name="Corcolon B."/>
            <person name="Chong P.A."/>
            <person name="Kema G.H.J."/>
            <person name="Seidl M.F."/>
        </authorList>
    </citation>
    <scope>NUCLEOTIDE SEQUENCE [LARGE SCALE GENOMIC DNA]</scope>
    <source>
        <strain evidence="2 3">P124</strain>
    </source>
</reference>
<keyword evidence="3" id="KW-1185">Reference proteome</keyword>
<sequence length="799" mass="81030">MPFSNRNVFERLSNPFGPVRLVYFPPEIKGNRLCGNYTTVPSNATTPVTVETFGTTFTSGTAYISFENLAAVDLCGIPTGTEMKNLFLPLPSSEVSSMCGANNGVFITGPTSTSLNFADLQTPIASDVYKCQPKCIWGYPTQVKQLQPEWSQCWFRADEYFRYQYGQEYYLFDPPLALTQANSEDRVTVPNAPTPAPPTPAPAVGEHSSAVPKTTAPKTTVQATTDPTATSPAEDPPSPTKDPNTSPPQPDKSNTQPIEQPLPVIDPSNTAPANDPFPPSQSNAPAKITSADQPSDALGVFSNALSTAPGHDTNTAGPKPAQAAPSGHSDDPVSAAADASQAQGLVVGGSVTIPISHGQVTSINIPEADPVAVSRQGSAYVVAGQTLTPGQAATVQGQAISVILPQSAGAAPAVTIAPEPLDVSRKGSSYLVNGETITPGQVATAGGHVISLDPEANSLVVGSSTLSLQLGASTAVPPPEATPGMGVSRSGSVYIVDGTALAPGQSAIVNGQTMSEDSAGQRLFVGTESVSLDDGAATTLAVKPATPSELAISRSGSVIIVDGTTLSPGAVSVVDGQTVSALPNGGGVLVGSQTVSLGNGAATSITPTPLDPARLTISRSGSSVVVDGVTLTPGEITIVDGQTVSVISNGEGVVVGSRIIALSAGEATTAMISGSLSAEGLVTIGSKTFTAHGVPGRDDQVIIDGKTLTRGGLPLTTEGESLSLGSSGLVAIAHGHTSTVALTGSAVTTTTSPGPTTAIRVTSQPVSATTTSEGHRQESRWVLRASLMCLVAVCATLFA</sequence>
<evidence type="ECO:0000313" key="2">
    <source>
        <dbReference type="EMBL" id="KAK4498575.1"/>
    </source>
</evidence>
<accession>A0ABR0EAT1</accession>
<feature type="compositionally biased region" description="Pro residues" evidence="1">
    <location>
        <begin position="192"/>
        <end position="201"/>
    </location>
</feature>
<dbReference type="EMBL" id="JAXOVC010000008">
    <property type="protein sequence ID" value="KAK4498575.1"/>
    <property type="molecule type" value="Genomic_DNA"/>
</dbReference>